<organism evidence="3 4">
    <name type="scientific">Gossypium darwinii</name>
    <name type="common">Darwin's cotton</name>
    <name type="synonym">Gossypium barbadense var. darwinii</name>
    <dbReference type="NCBI Taxonomy" id="34276"/>
    <lineage>
        <taxon>Eukaryota</taxon>
        <taxon>Viridiplantae</taxon>
        <taxon>Streptophyta</taxon>
        <taxon>Embryophyta</taxon>
        <taxon>Tracheophyta</taxon>
        <taxon>Spermatophyta</taxon>
        <taxon>Magnoliopsida</taxon>
        <taxon>eudicotyledons</taxon>
        <taxon>Gunneridae</taxon>
        <taxon>Pentapetalae</taxon>
        <taxon>rosids</taxon>
        <taxon>malvids</taxon>
        <taxon>Malvales</taxon>
        <taxon>Malvaceae</taxon>
        <taxon>Malvoideae</taxon>
        <taxon>Gossypium</taxon>
    </lineage>
</organism>
<keyword evidence="4" id="KW-1185">Reference proteome</keyword>
<keyword evidence="2" id="KW-1133">Transmembrane helix</keyword>
<accession>A0A5D2G5P2</accession>
<proteinExistence type="predicted"/>
<keyword evidence="2" id="KW-0472">Membrane</keyword>
<gene>
    <name evidence="3" type="ORF">ES288_A06G125300v1</name>
</gene>
<evidence type="ECO:0000256" key="1">
    <source>
        <dbReference type="SAM" id="MobiDB-lite"/>
    </source>
</evidence>
<protein>
    <submittedName>
        <fullName evidence="3">Uncharacterized protein</fullName>
    </submittedName>
</protein>
<evidence type="ECO:0000313" key="3">
    <source>
        <dbReference type="EMBL" id="TYH13202.1"/>
    </source>
</evidence>
<keyword evidence="2" id="KW-0812">Transmembrane</keyword>
<feature type="transmembrane region" description="Helical" evidence="2">
    <location>
        <begin position="12"/>
        <end position="36"/>
    </location>
</feature>
<dbReference type="Proteomes" id="UP000323506">
    <property type="component" value="Chromosome A06"/>
</dbReference>
<sequence>MANGKLVSWFTLRFFFGLSGSTITFPGFLGMIIMVLKHQVLSNILAHSLVISENHARKMQTQHSSYSDKKKREQKVGIPGNT</sequence>
<dbReference type="AlphaFoldDB" id="A0A5D2G5P2"/>
<name>A0A5D2G5P2_GOSDA</name>
<feature type="compositionally biased region" description="Basic and acidic residues" evidence="1">
    <location>
        <begin position="66"/>
        <end position="75"/>
    </location>
</feature>
<dbReference type="EMBL" id="CM017693">
    <property type="protein sequence ID" value="TYH13202.1"/>
    <property type="molecule type" value="Genomic_DNA"/>
</dbReference>
<evidence type="ECO:0000313" key="4">
    <source>
        <dbReference type="Proteomes" id="UP000323506"/>
    </source>
</evidence>
<feature type="region of interest" description="Disordered" evidence="1">
    <location>
        <begin position="59"/>
        <end position="82"/>
    </location>
</feature>
<evidence type="ECO:0000256" key="2">
    <source>
        <dbReference type="SAM" id="Phobius"/>
    </source>
</evidence>
<reference evidence="3 4" key="1">
    <citation type="submission" date="2019-06" db="EMBL/GenBank/DDBJ databases">
        <title>WGS assembly of Gossypium darwinii.</title>
        <authorList>
            <person name="Chen Z.J."/>
            <person name="Sreedasyam A."/>
            <person name="Ando A."/>
            <person name="Song Q."/>
            <person name="De L."/>
            <person name="Hulse-Kemp A."/>
            <person name="Ding M."/>
            <person name="Ye W."/>
            <person name="Kirkbride R."/>
            <person name="Jenkins J."/>
            <person name="Plott C."/>
            <person name="Lovell J."/>
            <person name="Lin Y.-M."/>
            <person name="Vaughn R."/>
            <person name="Liu B."/>
            <person name="Li W."/>
            <person name="Simpson S."/>
            <person name="Scheffler B."/>
            <person name="Saski C."/>
            <person name="Grover C."/>
            <person name="Hu G."/>
            <person name="Conover J."/>
            <person name="Carlson J."/>
            <person name="Shu S."/>
            <person name="Boston L."/>
            <person name="Williams M."/>
            <person name="Peterson D."/>
            <person name="Mcgee K."/>
            <person name="Jones D."/>
            <person name="Wendel J."/>
            <person name="Stelly D."/>
            <person name="Grimwood J."/>
            <person name="Schmutz J."/>
        </authorList>
    </citation>
    <scope>NUCLEOTIDE SEQUENCE [LARGE SCALE GENOMIC DNA]</scope>
    <source>
        <strain evidence="3">1808015.09</strain>
    </source>
</reference>